<accession>A0A1G6WEW5</accession>
<dbReference type="PRINTS" id="PR00411">
    <property type="entry name" value="PNDRDTASEI"/>
</dbReference>
<dbReference type="InterPro" id="IPR005288">
    <property type="entry name" value="NadB"/>
</dbReference>
<dbReference type="STRING" id="675864.SAMN04489747_1424"/>
<organism evidence="1 2">
    <name type="scientific">Auraticoccus monumenti</name>
    <dbReference type="NCBI Taxonomy" id="675864"/>
    <lineage>
        <taxon>Bacteria</taxon>
        <taxon>Bacillati</taxon>
        <taxon>Actinomycetota</taxon>
        <taxon>Actinomycetes</taxon>
        <taxon>Propionibacteriales</taxon>
        <taxon>Propionibacteriaceae</taxon>
        <taxon>Auraticoccus</taxon>
    </lineage>
</organism>
<proteinExistence type="predicted"/>
<dbReference type="Gene3D" id="3.50.50.60">
    <property type="entry name" value="FAD/NAD(P)-binding domain"/>
    <property type="match status" value="1"/>
</dbReference>
<evidence type="ECO:0000313" key="1">
    <source>
        <dbReference type="EMBL" id="SDD64371.1"/>
    </source>
</evidence>
<sequence>MTQVDVLVVGGGLGGVAAALGALRRGRRVLLTEEHAWLGGQLTSQGVPPDEHAWVEQFGVTAGYRALRDGIRDYYRRHYPLTEAARRDRWLNPGSGTVSRLCAEPRVAVAVLEQMLAPYRSTGQLTVWQPWVPTAAETSEDVVRSVTLRHTATGAERTVSADYVLDATELGDLLPLTGTDHVVGAESTDEHGEPSAPAVADPDNVQPITYCFAFDHVEGADHTIERPAGYDYWREYQPDFWGDRLLSFTAPNPRTRVPEVRTMVVNPAVPAPDADQSVSAGDSDLWTFRRIVARANFVPGSYDSDVVLANWPMLDYLDASVIGADDVAKHLAAARDLSLSYFYWLQTEAPRPDGGRGWPGLRMRGDVMGTDDGLAMAPYIRESRRIRALTTVTEGDISVDVRGHGRPATFQDSVGVGMYRIDLHPSTGGDNYIDVPCAPFEIPLGALVPRRTTNLVAAGKDIGTTHITNGAYRLHPVEWNVGEAAGELAALCLDTGRTPREVATTPELVRQLQDRLVAAGVEIHWPEVLGY</sequence>
<reference evidence="1 2" key="1">
    <citation type="submission" date="2016-10" db="EMBL/GenBank/DDBJ databases">
        <authorList>
            <person name="de Groot N.N."/>
        </authorList>
    </citation>
    <scope>NUCLEOTIDE SEQUENCE [LARGE SCALE GENOMIC DNA]</scope>
    <source>
        <strain evidence="1 2">MON 2.2</strain>
    </source>
</reference>
<dbReference type="PANTHER" id="PTHR42716:SF1">
    <property type="entry name" value="SLL0471 PROTEIN"/>
    <property type="match status" value="1"/>
</dbReference>
<dbReference type="Proteomes" id="UP000198546">
    <property type="component" value="Chromosome i"/>
</dbReference>
<dbReference type="AlphaFoldDB" id="A0A1G6WEW5"/>
<dbReference type="GO" id="GO:0009435">
    <property type="term" value="P:NAD+ biosynthetic process"/>
    <property type="evidence" value="ECO:0007669"/>
    <property type="project" value="InterPro"/>
</dbReference>
<dbReference type="RefSeq" id="WP_197679235.1">
    <property type="nucleotide sequence ID" value="NZ_LT629688.1"/>
</dbReference>
<keyword evidence="2" id="KW-1185">Reference proteome</keyword>
<evidence type="ECO:0000313" key="2">
    <source>
        <dbReference type="Proteomes" id="UP000198546"/>
    </source>
</evidence>
<dbReference type="Pfam" id="PF12831">
    <property type="entry name" value="FAD_oxidored"/>
    <property type="match status" value="1"/>
</dbReference>
<name>A0A1G6WEW5_9ACTN</name>
<dbReference type="SUPFAM" id="SSF51905">
    <property type="entry name" value="FAD/NAD(P)-binding domain"/>
    <property type="match status" value="1"/>
</dbReference>
<protein>
    <submittedName>
        <fullName evidence="1">FAD dependent oxidoreductase</fullName>
    </submittedName>
</protein>
<gene>
    <name evidence="1" type="ORF">SAMN04489747_1424</name>
</gene>
<dbReference type="GO" id="GO:0008734">
    <property type="term" value="F:L-aspartate oxidase activity"/>
    <property type="evidence" value="ECO:0007669"/>
    <property type="project" value="InterPro"/>
</dbReference>
<dbReference type="PANTHER" id="PTHR42716">
    <property type="entry name" value="L-ASPARTATE OXIDASE"/>
    <property type="match status" value="1"/>
</dbReference>
<dbReference type="InterPro" id="IPR036188">
    <property type="entry name" value="FAD/NAD-bd_sf"/>
</dbReference>
<dbReference type="EMBL" id="LT629688">
    <property type="protein sequence ID" value="SDD64371.1"/>
    <property type="molecule type" value="Genomic_DNA"/>
</dbReference>